<dbReference type="STRING" id="144512.A0A0V0STE6"/>
<gene>
    <name evidence="1" type="ORF">T05_15872</name>
</gene>
<accession>A0A0V0STE6</accession>
<evidence type="ECO:0000313" key="2">
    <source>
        <dbReference type="Proteomes" id="UP000055048"/>
    </source>
</evidence>
<evidence type="ECO:0000313" key="1">
    <source>
        <dbReference type="EMBL" id="KRX30001.1"/>
    </source>
</evidence>
<dbReference type="EMBL" id="JYDJ01002821">
    <property type="protein sequence ID" value="KRX30001.1"/>
    <property type="molecule type" value="Genomic_DNA"/>
</dbReference>
<comment type="caution">
    <text evidence="1">The sequence shown here is derived from an EMBL/GenBank/DDBJ whole genome shotgun (WGS) entry which is preliminary data.</text>
</comment>
<reference evidence="1 2" key="1">
    <citation type="submission" date="2015-01" db="EMBL/GenBank/DDBJ databases">
        <title>Evolution of Trichinella species and genotypes.</title>
        <authorList>
            <person name="Korhonen P.K."/>
            <person name="Edoardo P."/>
            <person name="Giuseppe L.R."/>
            <person name="Gasser R.B."/>
        </authorList>
    </citation>
    <scope>NUCLEOTIDE SEQUENCE [LARGE SCALE GENOMIC DNA]</scope>
    <source>
        <strain evidence="1">ISS417</strain>
    </source>
</reference>
<feature type="non-terminal residue" evidence="1">
    <location>
        <position position="71"/>
    </location>
</feature>
<name>A0A0V0STE6_9BILA</name>
<sequence length="71" mass="8046">MLMLLIRGIAVNTPAVNVGRDEMAICIAEIVEKIISFYKCLKYFSADGREDFFNHNPTVSYVDTLYATHCL</sequence>
<dbReference type="AlphaFoldDB" id="A0A0V0STE6"/>
<keyword evidence="2" id="KW-1185">Reference proteome</keyword>
<protein>
    <submittedName>
        <fullName evidence="1">Uncharacterized protein</fullName>
    </submittedName>
</protein>
<proteinExistence type="predicted"/>
<organism evidence="1 2">
    <name type="scientific">Trichinella murrelli</name>
    <dbReference type="NCBI Taxonomy" id="144512"/>
    <lineage>
        <taxon>Eukaryota</taxon>
        <taxon>Metazoa</taxon>
        <taxon>Ecdysozoa</taxon>
        <taxon>Nematoda</taxon>
        <taxon>Enoplea</taxon>
        <taxon>Dorylaimia</taxon>
        <taxon>Trichinellida</taxon>
        <taxon>Trichinellidae</taxon>
        <taxon>Trichinella</taxon>
    </lineage>
</organism>
<dbReference type="Proteomes" id="UP000055048">
    <property type="component" value="Unassembled WGS sequence"/>
</dbReference>